<dbReference type="InterPro" id="IPR043519">
    <property type="entry name" value="NT_sf"/>
</dbReference>
<evidence type="ECO:0008006" key="3">
    <source>
        <dbReference type="Google" id="ProtNLM"/>
    </source>
</evidence>
<organism evidence="1 2">
    <name type="scientific">Microcoleus asticus IPMA8</name>
    <dbReference type="NCBI Taxonomy" id="2563858"/>
    <lineage>
        <taxon>Bacteria</taxon>
        <taxon>Bacillati</taxon>
        <taxon>Cyanobacteriota</taxon>
        <taxon>Cyanophyceae</taxon>
        <taxon>Oscillatoriophycideae</taxon>
        <taxon>Oscillatoriales</taxon>
        <taxon>Microcoleaceae</taxon>
        <taxon>Microcoleus</taxon>
        <taxon>Microcoleus asticus</taxon>
    </lineage>
</organism>
<name>A0ABX2CSU1_9CYAN</name>
<sequence>MLHNYQLALKEIPPLTQTIGEQFSSLPQVVALVLAGSRTTIVTDESSDFDFYVYVKEEIPVDIREAIARQFSDRIAINNQFWEPGDEWIDINTGCGIDIMYRQPEWIEEELDRVLVKYQASVGYSTCFWWNVLTSVSLYDRDGWFQQLQANVDRPYPEQLRQAVIAKNYPILRHLIFSFRHQLESAVLRRDSVSIIHRTAAFLGSYFDIVFAINSIPHPGEKRLVERATALCSKLPEDLESQIHSLTNSISLPAGDRQILHSLDGLVDSLDRLLIEAGLIATNSFAN</sequence>
<dbReference type="EMBL" id="SRRZ01000015">
    <property type="protein sequence ID" value="NQE33460.1"/>
    <property type="molecule type" value="Genomic_DNA"/>
</dbReference>
<dbReference type="RefSeq" id="WP_172186136.1">
    <property type="nucleotide sequence ID" value="NZ_CAWPPK010000057.1"/>
</dbReference>
<keyword evidence="2" id="KW-1185">Reference proteome</keyword>
<comment type="caution">
    <text evidence="1">The sequence shown here is derived from an EMBL/GenBank/DDBJ whole genome shotgun (WGS) entry which is preliminary data.</text>
</comment>
<accession>A0ABX2CSU1</accession>
<gene>
    <name evidence="1" type="ORF">E5S67_01179</name>
</gene>
<proteinExistence type="predicted"/>
<dbReference type="Gene3D" id="3.30.460.10">
    <property type="entry name" value="Beta Polymerase, domain 2"/>
    <property type="match status" value="1"/>
</dbReference>
<reference evidence="1 2" key="1">
    <citation type="journal article" date="2020" name="Sci. Rep.">
        <title>A novel cyanobacterial geosmin producer, revising GeoA distribution and dispersion patterns in Bacteria.</title>
        <authorList>
            <person name="Churro C."/>
            <person name="Semedo-Aguiar A.P."/>
            <person name="Silva A.D."/>
            <person name="Pereira-Leal J.B."/>
            <person name="Leite R.B."/>
        </authorList>
    </citation>
    <scope>NUCLEOTIDE SEQUENCE [LARGE SCALE GENOMIC DNA]</scope>
    <source>
        <strain evidence="1 2">IPMA8</strain>
    </source>
</reference>
<evidence type="ECO:0000313" key="2">
    <source>
        <dbReference type="Proteomes" id="UP000702425"/>
    </source>
</evidence>
<protein>
    <recommendedName>
        <fullName evidence="3">DUF4037 domain-containing protein</fullName>
    </recommendedName>
</protein>
<evidence type="ECO:0000313" key="1">
    <source>
        <dbReference type="EMBL" id="NQE33460.1"/>
    </source>
</evidence>
<dbReference type="Proteomes" id="UP000702425">
    <property type="component" value="Unassembled WGS sequence"/>
</dbReference>
<dbReference type="SUPFAM" id="SSF81301">
    <property type="entry name" value="Nucleotidyltransferase"/>
    <property type="match status" value="1"/>
</dbReference>